<dbReference type="RefSeq" id="WP_311339808.1">
    <property type="nucleotide sequence ID" value="NZ_JAVRHS010000002.1"/>
</dbReference>
<dbReference type="InterPro" id="IPR036259">
    <property type="entry name" value="MFS_trans_sf"/>
</dbReference>
<evidence type="ECO:0000256" key="4">
    <source>
        <dbReference type="ARBA" id="ARBA00022989"/>
    </source>
</evidence>
<evidence type="ECO:0000256" key="1">
    <source>
        <dbReference type="ARBA" id="ARBA00004141"/>
    </source>
</evidence>
<keyword evidence="5 7" id="KW-0472">Membrane</keyword>
<gene>
    <name evidence="8" type="ORF">RM533_03400</name>
</gene>
<keyword evidence="3 7" id="KW-0812">Transmembrane</keyword>
<evidence type="ECO:0000313" key="9">
    <source>
        <dbReference type="Proteomes" id="UP001259803"/>
    </source>
</evidence>
<evidence type="ECO:0000313" key="8">
    <source>
        <dbReference type="EMBL" id="MDT0575228.1"/>
    </source>
</evidence>
<feature type="transmembrane region" description="Helical" evidence="7">
    <location>
        <begin position="257"/>
        <end position="279"/>
    </location>
</feature>
<accession>A0ABU2ZF43</accession>
<feature type="transmembrane region" description="Helical" evidence="7">
    <location>
        <begin position="114"/>
        <end position="132"/>
    </location>
</feature>
<reference evidence="8 9" key="1">
    <citation type="submission" date="2023-09" db="EMBL/GenBank/DDBJ databases">
        <authorList>
            <person name="Rey-Velasco X."/>
        </authorList>
    </citation>
    <scope>NUCLEOTIDE SEQUENCE [LARGE SCALE GENOMIC DNA]</scope>
    <source>
        <strain evidence="8 9">F390</strain>
    </source>
</reference>
<feature type="transmembrane region" description="Helical" evidence="7">
    <location>
        <begin position="547"/>
        <end position="567"/>
    </location>
</feature>
<keyword evidence="2" id="KW-0813">Transport</keyword>
<dbReference type="InterPro" id="IPR004752">
    <property type="entry name" value="AmpG_permease/AT-1"/>
</dbReference>
<name>A0ABU2ZF43_9SPHN</name>
<feature type="transmembrane region" description="Helical" evidence="7">
    <location>
        <begin position="76"/>
        <end position="93"/>
    </location>
</feature>
<protein>
    <submittedName>
        <fullName evidence="8">MFS transporter</fullName>
    </submittedName>
</protein>
<feature type="transmembrane region" description="Helical" evidence="7">
    <location>
        <begin position="357"/>
        <end position="377"/>
    </location>
</feature>
<dbReference type="NCBIfam" id="TIGR00901">
    <property type="entry name" value="2A0125"/>
    <property type="match status" value="1"/>
</dbReference>
<comment type="caution">
    <text evidence="8">The sequence shown here is derived from an EMBL/GenBank/DDBJ whole genome shotgun (WGS) entry which is preliminary data.</text>
</comment>
<dbReference type="EMBL" id="JAVRHS010000002">
    <property type="protein sequence ID" value="MDT0575228.1"/>
    <property type="molecule type" value="Genomic_DNA"/>
</dbReference>
<feature type="transmembrane region" description="Helical" evidence="7">
    <location>
        <begin position="42"/>
        <end position="64"/>
    </location>
</feature>
<comment type="subcellular location">
    <subcellularLocation>
        <location evidence="1">Membrane</location>
        <topology evidence="1">Multi-pass membrane protein</topology>
    </subcellularLocation>
</comment>
<evidence type="ECO:0000256" key="5">
    <source>
        <dbReference type="ARBA" id="ARBA00023136"/>
    </source>
</evidence>
<dbReference type="SUPFAM" id="SSF103473">
    <property type="entry name" value="MFS general substrate transporter"/>
    <property type="match status" value="1"/>
</dbReference>
<dbReference type="Gene3D" id="1.20.1250.20">
    <property type="entry name" value="MFS general substrate transporter like domains"/>
    <property type="match status" value="1"/>
</dbReference>
<proteinExistence type="predicted"/>
<evidence type="ECO:0000256" key="7">
    <source>
        <dbReference type="SAM" id="Phobius"/>
    </source>
</evidence>
<keyword evidence="9" id="KW-1185">Reference proteome</keyword>
<keyword evidence="4 7" id="KW-1133">Transmembrane helix</keyword>
<feature type="transmembrane region" description="Helical" evidence="7">
    <location>
        <begin position="482"/>
        <end position="505"/>
    </location>
</feature>
<sequence length="596" mass="63743">MTQQTAGTQTANVADREDSRDTGSPGKPGWRRLIRSLRNRKTAFMLLFGFASGLPYTLLLSTLYAWMSDARVDLETVGVFSLIGLAFAFKFLWSPLLDRVNIPFVKRLGHRKQWIVVAQFSLAFILAIVSTLDPAGAIGMLSLLAGTGAFASATQDVVMDAWRVDVADEVATIDILSTVYQLGWRSAVLVGGALALFLAERLGWPFVYAIMAGIMFCIAVASLFAPEAGQSETSLATDARHLADLRMAGQIRPQVRGWALAFVAALWAWALITVGVFMVRSLGSDPSFRPDSVAFVTQTGPVIVIATVIIPAAIAGWLEAMRRRGRHILQEDSRSTGTLDSLVDHGYRALILPLTEFVGRLGWAVVLVLALVLSYRITDTIWGSFAYPFYLGELQYTKDEVAIASKFFGVGALMLGIALGGALFTFIGRMAVMTIGAAAAAATNLLYADLSLGGHVMQAAAHLSGFAWLVEQLGGDARLARLMLAIGGENIAGGIAGAALVAYLSSITAKGYSAVQYALLSSLTFLVGTLGRGALGRMIEEQGYYPVFLLTTGIGLLAVVLCVLEWIRTARQSRVARQEASPAASEAADPSMVSQV</sequence>
<feature type="region of interest" description="Disordered" evidence="6">
    <location>
        <begin position="1"/>
        <end position="29"/>
    </location>
</feature>
<feature type="transmembrane region" description="Helical" evidence="7">
    <location>
        <begin position="299"/>
        <end position="318"/>
    </location>
</feature>
<dbReference type="InterPro" id="IPR024371">
    <property type="entry name" value="AcetylCoA_trans_1-like"/>
</dbReference>
<evidence type="ECO:0000256" key="6">
    <source>
        <dbReference type="SAM" id="MobiDB-lite"/>
    </source>
</evidence>
<dbReference type="PANTHER" id="PTHR12778">
    <property type="entry name" value="SOLUTE CARRIER FAMILY 33 ACETYL-COA TRANSPORTER -RELATED"/>
    <property type="match status" value="1"/>
</dbReference>
<dbReference type="PANTHER" id="PTHR12778:SF10">
    <property type="entry name" value="MAJOR FACILITATOR SUPERFAMILY DOMAIN-CONTAINING PROTEIN 3"/>
    <property type="match status" value="1"/>
</dbReference>
<dbReference type="Proteomes" id="UP001259803">
    <property type="component" value="Unassembled WGS sequence"/>
</dbReference>
<evidence type="ECO:0000256" key="3">
    <source>
        <dbReference type="ARBA" id="ARBA00022692"/>
    </source>
</evidence>
<feature type="transmembrane region" description="Helical" evidence="7">
    <location>
        <begin position="407"/>
        <end position="432"/>
    </location>
</feature>
<feature type="transmembrane region" description="Helical" evidence="7">
    <location>
        <begin position="205"/>
        <end position="225"/>
    </location>
</feature>
<feature type="compositionally biased region" description="Polar residues" evidence="6">
    <location>
        <begin position="1"/>
        <end position="12"/>
    </location>
</feature>
<evidence type="ECO:0000256" key="2">
    <source>
        <dbReference type="ARBA" id="ARBA00022448"/>
    </source>
</evidence>
<organism evidence="8 9">
    <name type="scientific">Croceicoccus esteveae</name>
    <dbReference type="NCBI Taxonomy" id="3075597"/>
    <lineage>
        <taxon>Bacteria</taxon>
        <taxon>Pseudomonadati</taxon>
        <taxon>Pseudomonadota</taxon>
        <taxon>Alphaproteobacteria</taxon>
        <taxon>Sphingomonadales</taxon>
        <taxon>Erythrobacteraceae</taxon>
        <taxon>Croceicoccus</taxon>
    </lineage>
</organism>
<feature type="transmembrane region" description="Helical" evidence="7">
    <location>
        <begin position="517"/>
        <end position="535"/>
    </location>
</feature>
<dbReference type="Pfam" id="PF13000">
    <property type="entry name" value="Acatn"/>
    <property type="match status" value="1"/>
</dbReference>